<dbReference type="InterPro" id="IPR036116">
    <property type="entry name" value="FN3_sf"/>
</dbReference>
<reference evidence="3 4" key="1">
    <citation type="submission" date="2009-01" db="EMBL/GenBank/DDBJ databases">
        <title>Complete sequence of Geobacter sp. FRC-32.</title>
        <authorList>
            <consortium name="US DOE Joint Genome Institute"/>
            <person name="Lucas S."/>
            <person name="Copeland A."/>
            <person name="Lapidus A."/>
            <person name="Glavina del Rio T."/>
            <person name="Dalin E."/>
            <person name="Tice H."/>
            <person name="Bruce D."/>
            <person name="Goodwin L."/>
            <person name="Pitluck S."/>
            <person name="Saunders E."/>
            <person name="Brettin T."/>
            <person name="Detter J.C."/>
            <person name="Han C."/>
            <person name="Larimer F."/>
            <person name="Land M."/>
            <person name="Hauser L."/>
            <person name="Kyrpides N."/>
            <person name="Ovchinnikova G."/>
            <person name="Kostka J."/>
            <person name="Richardson P."/>
        </authorList>
    </citation>
    <scope>NUCLEOTIDE SEQUENCE [LARGE SCALE GENOMIC DNA]</scope>
    <source>
        <strain evidence="4">DSM 22248 / JCM 15807 / FRC-32</strain>
    </source>
</reference>
<dbReference type="EMBL" id="CP001390">
    <property type="protein sequence ID" value="ACM21306.1"/>
    <property type="molecule type" value="Genomic_DNA"/>
</dbReference>
<feature type="signal peptide" evidence="1">
    <location>
        <begin position="1"/>
        <end position="23"/>
    </location>
</feature>
<evidence type="ECO:0000259" key="2">
    <source>
        <dbReference type="PROSITE" id="PS50853"/>
    </source>
</evidence>
<evidence type="ECO:0000256" key="1">
    <source>
        <dbReference type="SAM" id="SignalP"/>
    </source>
</evidence>
<organism evidence="3 4">
    <name type="scientific">Geotalea daltonii (strain DSM 22248 / JCM 15807 / FRC-32)</name>
    <name type="common">Geobacter daltonii</name>
    <dbReference type="NCBI Taxonomy" id="316067"/>
    <lineage>
        <taxon>Bacteria</taxon>
        <taxon>Pseudomonadati</taxon>
        <taxon>Thermodesulfobacteriota</taxon>
        <taxon>Desulfuromonadia</taxon>
        <taxon>Geobacterales</taxon>
        <taxon>Geobacteraceae</taxon>
        <taxon>Geotalea</taxon>
    </lineage>
</organism>
<dbReference type="PROSITE" id="PS50853">
    <property type="entry name" value="FN3"/>
    <property type="match status" value="1"/>
</dbReference>
<dbReference type="CDD" id="cd00063">
    <property type="entry name" value="FN3"/>
    <property type="match status" value="1"/>
</dbReference>
<feature type="chain" id="PRO_5002888908" evidence="1">
    <location>
        <begin position="24"/>
        <end position="382"/>
    </location>
</feature>
<dbReference type="Gene3D" id="2.60.40.10">
    <property type="entry name" value="Immunoglobulins"/>
    <property type="match status" value="1"/>
</dbReference>
<accession>B9M2W0</accession>
<keyword evidence="1" id="KW-0732">Signal</keyword>
<evidence type="ECO:0000313" key="3">
    <source>
        <dbReference type="EMBL" id="ACM21306.1"/>
    </source>
</evidence>
<dbReference type="SUPFAM" id="SSF49265">
    <property type="entry name" value="Fibronectin type III"/>
    <property type="match status" value="1"/>
</dbReference>
<dbReference type="Proteomes" id="UP000007721">
    <property type="component" value="Chromosome"/>
</dbReference>
<sequence>MRKIFNLVVLSVVSMIAVGSANAAIIVADRFDMDHDWSGKTESDLKGITSTDQNGNAWGGIGANYPAVINEASRYGDAGRGLRFQLAPGSGKETIGCEMSGYPKAPWQGPSQFIGYYSKVSDNTNWGTKGSTLKMLRFNMEKNDVIPELVGGAYSVFIGTSNVFNGIYRPDNNWHKYLWEFTAQSSSAAADGVIRLWVDDAVVWEKTDVKWNSYGTIAHGTHFDYGYTTNWYFFFLQGNLSATYNGPEKFMYWDNYIIATTKAEVESFIGTPATAAAKAMTGGATVEDNLAPDDPTGLAATASSPKQVDISWGAAVDNVAVTGYKVYRNGTYVTTVTRTSMSDTGLNPSTDYSYTVSAIDATGNESQQSIPATATTEYAPVS</sequence>
<dbReference type="InterPro" id="IPR013783">
    <property type="entry name" value="Ig-like_fold"/>
</dbReference>
<proteinExistence type="predicted"/>
<dbReference type="InterPro" id="IPR003961">
    <property type="entry name" value="FN3_dom"/>
</dbReference>
<evidence type="ECO:0000313" key="4">
    <source>
        <dbReference type="Proteomes" id="UP000007721"/>
    </source>
</evidence>
<protein>
    <submittedName>
        <fullName evidence="3">Fibronectin type III domain protein</fullName>
    </submittedName>
</protein>
<dbReference type="OrthoDB" id="315328at2"/>
<name>B9M2W0_GEODF</name>
<dbReference type="eggNOG" id="COG4733">
    <property type="taxonomic scope" value="Bacteria"/>
</dbReference>
<dbReference type="HOGENOM" id="CLU_723122_0_0_7"/>
<keyword evidence="4" id="KW-1185">Reference proteome</keyword>
<dbReference type="KEGG" id="geo:Geob_2963"/>
<dbReference type="SMART" id="SM00060">
    <property type="entry name" value="FN3"/>
    <property type="match status" value="1"/>
</dbReference>
<dbReference type="STRING" id="316067.Geob_2963"/>
<dbReference type="AlphaFoldDB" id="B9M2W0"/>
<dbReference type="Pfam" id="PF00041">
    <property type="entry name" value="fn3"/>
    <property type="match status" value="1"/>
</dbReference>
<feature type="domain" description="Fibronectin type-III" evidence="2">
    <location>
        <begin position="291"/>
        <end position="379"/>
    </location>
</feature>
<gene>
    <name evidence="3" type="ordered locus">Geob_2963</name>
</gene>
<dbReference type="RefSeq" id="WP_012648034.1">
    <property type="nucleotide sequence ID" value="NC_011979.1"/>
</dbReference>